<evidence type="ECO:0000256" key="3">
    <source>
        <dbReference type="ARBA" id="ARBA00012937"/>
    </source>
</evidence>
<keyword evidence="5" id="KW-0963">Cytoplasm</keyword>
<keyword evidence="22" id="KW-1185">Reference proteome</keyword>
<evidence type="ECO:0000256" key="18">
    <source>
        <dbReference type="RuleBase" id="RU004356"/>
    </source>
</evidence>
<evidence type="ECO:0000256" key="5">
    <source>
        <dbReference type="ARBA" id="ARBA00022490"/>
    </source>
</evidence>
<comment type="similarity">
    <text evidence="2 16 17">Belongs to the glutamine synthetase family.</text>
</comment>
<evidence type="ECO:0000313" key="22">
    <source>
        <dbReference type="Proteomes" id="UP001144204"/>
    </source>
</evidence>
<dbReference type="AlphaFoldDB" id="A0A9W6ESH5"/>
<evidence type="ECO:0000256" key="1">
    <source>
        <dbReference type="ARBA" id="ARBA00004496"/>
    </source>
</evidence>
<dbReference type="InterPro" id="IPR036651">
    <property type="entry name" value="Gln_synt_N_sf"/>
</dbReference>
<protein>
    <recommendedName>
        <fullName evidence="4 18">Glutamine synthetase</fullName>
        <ecNumber evidence="3 18">6.3.1.2</ecNumber>
    </recommendedName>
</protein>
<evidence type="ECO:0000256" key="11">
    <source>
        <dbReference type="ARBA" id="ARBA00049436"/>
    </source>
</evidence>
<name>A0A9W6ESH5_9LACO</name>
<evidence type="ECO:0000256" key="6">
    <source>
        <dbReference type="ARBA" id="ARBA00022598"/>
    </source>
</evidence>
<evidence type="ECO:0000256" key="7">
    <source>
        <dbReference type="ARBA" id="ARBA00022723"/>
    </source>
</evidence>
<dbReference type="GO" id="GO:0004356">
    <property type="term" value="F:glutamine synthetase activity"/>
    <property type="evidence" value="ECO:0007669"/>
    <property type="project" value="UniProtKB-EC"/>
</dbReference>
<gene>
    <name evidence="21" type="primary">glnA</name>
    <name evidence="21" type="ORF">WR164_07690</name>
</gene>
<keyword evidence="10 14" id="KW-0460">Magnesium</keyword>
<dbReference type="NCBIfam" id="TIGR00653">
    <property type="entry name" value="GlnA"/>
    <property type="match status" value="1"/>
</dbReference>
<feature type="binding site" evidence="14">
    <location>
        <position position="137"/>
    </location>
    <ligand>
        <name>Mg(2+)</name>
        <dbReference type="ChEBI" id="CHEBI:18420"/>
        <label>1</label>
    </ligand>
</feature>
<keyword evidence="6 18" id="KW-0436">Ligase</keyword>
<keyword evidence="9 13" id="KW-0067">ATP-binding</keyword>
<dbReference type="Proteomes" id="UP001144204">
    <property type="component" value="Unassembled WGS sequence"/>
</dbReference>
<dbReference type="Gene3D" id="3.30.590.10">
    <property type="entry name" value="Glutamine synthetase/guanido kinase, catalytic domain"/>
    <property type="match status" value="1"/>
</dbReference>
<feature type="binding site" evidence="14">
    <location>
        <position position="336"/>
    </location>
    <ligand>
        <name>Mg(2+)</name>
        <dbReference type="ChEBI" id="CHEBI:18420"/>
        <label>1</label>
    </ligand>
</feature>
<evidence type="ECO:0000256" key="8">
    <source>
        <dbReference type="ARBA" id="ARBA00022741"/>
    </source>
</evidence>
<dbReference type="PROSITE" id="PS51987">
    <property type="entry name" value="GS_CATALYTIC"/>
    <property type="match status" value="1"/>
</dbReference>
<feature type="binding site" evidence="12">
    <location>
        <begin position="243"/>
        <end position="244"/>
    </location>
    <ligand>
        <name>L-glutamate</name>
        <dbReference type="ChEBI" id="CHEBI:29985"/>
    </ligand>
</feature>
<dbReference type="FunFam" id="3.30.590.10:FF:000003">
    <property type="entry name" value="Glutamine synthetase 2"/>
    <property type="match status" value="1"/>
</dbReference>
<evidence type="ECO:0000259" key="20">
    <source>
        <dbReference type="PROSITE" id="PS51987"/>
    </source>
</evidence>
<dbReference type="InterPro" id="IPR027303">
    <property type="entry name" value="Gln_synth_gly_rich_site"/>
</dbReference>
<feature type="binding site" evidence="14">
    <location>
        <position position="248"/>
    </location>
    <ligand>
        <name>Mg(2+)</name>
        <dbReference type="ChEBI" id="CHEBI:18420"/>
        <label>1</label>
    </ligand>
</feature>
<comment type="caution">
    <text evidence="21">The sequence shown here is derived from an EMBL/GenBank/DDBJ whole genome shotgun (WGS) entry which is preliminary data.</text>
</comment>
<dbReference type="PROSITE" id="PS51986">
    <property type="entry name" value="GS_BETA_GRASP"/>
    <property type="match status" value="1"/>
</dbReference>
<evidence type="ECO:0000256" key="13">
    <source>
        <dbReference type="PIRSR" id="PIRSR604809-2"/>
    </source>
</evidence>
<evidence type="ECO:0000259" key="19">
    <source>
        <dbReference type="PROSITE" id="PS51986"/>
    </source>
</evidence>
<keyword evidence="7 14" id="KW-0479">Metal-binding</keyword>
<dbReference type="FunFam" id="3.10.20.70:FF:000005">
    <property type="entry name" value="Glutamine synthetase"/>
    <property type="match status" value="1"/>
</dbReference>
<dbReference type="Gene3D" id="3.10.20.70">
    <property type="entry name" value="Glutamine synthetase, N-terminal domain"/>
    <property type="match status" value="1"/>
</dbReference>
<evidence type="ECO:0000256" key="14">
    <source>
        <dbReference type="PIRSR" id="PIRSR604809-3"/>
    </source>
</evidence>
<dbReference type="EMBL" id="BRPL01000002">
    <property type="protein sequence ID" value="GLB46790.1"/>
    <property type="molecule type" value="Genomic_DNA"/>
</dbReference>
<feature type="binding site" evidence="13">
    <location>
        <position position="187"/>
    </location>
    <ligand>
        <name>ATP</name>
        <dbReference type="ChEBI" id="CHEBI:30616"/>
    </ligand>
</feature>
<dbReference type="GO" id="GO:0006542">
    <property type="term" value="P:glutamine biosynthetic process"/>
    <property type="evidence" value="ECO:0007669"/>
    <property type="project" value="InterPro"/>
</dbReference>
<feature type="binding site" evidence="12">
    <location>
        <position position="319"/>
    </location>
    <ligand>
        <name>L-glutamate</name>
        <dbReference type="ChEBI" id="CHEBI:29985"/>
    </ligand>
</feature>
<comment type="subcellular location">
    <subcellularLocation>
        <location evidence="1">Cytoplasm</location>
    </subcellularLocation>
</comment>
<evidence type="ECO:0000256" key="12">
    <source>
        <dbReference type="PIRSR" id="PIRSR604809-1"/>
    </source>
</evidence>
<dbReference type="PANTHER" id="PTHR43785:SF12">
    <property type="entry name" value="TYPE-1 GLUTAMINE SYNTHETASE 2"/>
    <property type="match status" value="1"/>
</dbReference>
<comment type="cofactor">
    <cofactor evidence="14">
        <name>Mg(2+)</name>
        <dbReference type="ChEBI" id="CHEBI:18420"/>
    </cofactor>
    <text evidence="14">Binds 2 Mg(2+) ions per subunit.</text>
</comment>
<evidence type="ECO:0000256" key="10">
    <source>
        <dbReference type="ARBA" id="ARBA00022842"/>
    </source>
</evidence>
<dbReference type="EC" id="6.3.1.2" evidence="3 18"/>
<feature type="binding site" evidence="14">
    <location>
        <position position="199"/>
    </location>
    <ligand>
        <name>Mg(2+)</name>
        <dbReference type="ChEBI" id="CHEBI:18420"/>
        <label>1</label>
    </ligand>
</feature>
<reference evidence="21" key="2">
    <citation type="journal article" date="2023" name="PLoS ONE">
        <title>Philodulcilactobacillus myokoensis gen. nov., sp. nov., a fructophilic, acidophilic, and agar-phobic lactic acid bacterium isolated from fermented vegetable extracts.</title>
        <authorList>
            <person name="Kouya T."/>
            <person name="Ishiyama Y."/>
            <person name="Ohashi S."/>
            <person name="Kumakubo R."/>
            <person name="Yamazaki T."/>
            <person name="Otaki T."/>
        </authorList>
    </citation>
    <scope>NUCLEOTIDE SEQUENCE</scope>
    <source>
        <strain evidence="21">WR16-4</strain>
    </source>
</reference>
<dbReference type="Pfam" id="PF00120">
    <property type="entry name" value="Gln-synt_C"/>
    <property type="match status" value="1"/>
</dbReference>
<dbReference type="InterPro" id="IPR027302">
    <property type="entry name" value="Gln_synth_N_conserv_site"/>
</dbReference>
<feature type="domain" description="GS beta-grasp" evidence="19">
    <location>
        <begin position="19"/>
        <end position="104"/>
    </location>
</feature>
<evidence type="ECO:0000256" key="17">
    <source>
        <dbReference type="RuleBase" id="RU000384"/>
    </source>
</evidence>
<evidence type="ECO:0000256" key="15">
    <source>
        <dbReference type="PIRSR" id="PIRSR604809-50"/>
    </source>
</evidence>
<feature type="domain" description="GS catalytic" evidence="20">
    <location>
        <begin position="111"/>
        <end position="447"/>
    </location>
</feature>
<dbReference type="GO" id="GO:0005737">
    <property type="term" value="C:cytoplasm"/>
    <property type="evidence" value="ECO:0007669"/>
    <property type="project" value="UniProtKB-SubCell"/>
</dbReference>
<feature type="binding site" evidence="13">
    <location>
        <position position="319"/>
    </location>
    <ligand>
        <name>ATP</name>
        <dbReference type="ChEBI" id="CHEBI:30616"/>
    </ligand>
</feature>
<sequence>MATKHNYTKDDVRKLVKSEHVNFLRLMFSDLFGTLKNVEVPVSKLDTLLDNQIMFDGSSIEGFVRIQESDMYLHPDLSTFEVFPWSPKDGRTARVICDVYKPDGEPFDGDPRNNLKRVLKDMKKEGYTSFDIGPEPEFFLFKMDENGQPTLNLNDKGSYFDLAPNDMGEDCRRDIVLTLEKMGFDVEAAHHEVAPGQHEIDFKYSDAVNTADNIQTFKLVVKTIARKHGLYATFMPKPLSGINGSGMHINMSLFHDKGNAFYDKNGKFELSKDAFYFLGGILKHARGFTAIGDPIVNSYKRLVPGYEAPTYIAWSPSNRSPLVRVPSARGLTTRLELRSADPTANPYMAIACVLEAGLDGLRNKIKAPKNIDANIYQMNAQQLKENHIYSLPDNLHNAVVALEQDPTMKYALGEKLYSSFIAAKHFEFNSYRTQVSEWEREHYMKKY</sequence>
<evidence type="ECO:0000256" key="16">
    <source>
        <dbReference type="PROSITE-ProRule" id="PRU01330"/>
    </source>
</evidence>
<evidence type="ECO:0000256" key="9">
    <source>
        <dbReference type="ARBA" id="ARBA00022840"/>
    </source>
</evidence>
<feature type="binding site" evidence="14">
    <location>
        <position position="192"/>
    </location>
    <ligand>
        <name>Mg(2+)</name>
        <dbReference type="ChEBI" id="CHEBI:18420"/>
        <label>1</label>
    </ligand>
</feature>
<feature type="binding site" evidence="12">
    <location>
        <position position="307"/>
    </location>
    <ligand>
        <name>L-glutamate</name>
        <dbReference type="ChEBI" id="CHEBI:29985"/>
    </ligand>
</feature>
<dbReference type="InterPro" id="IPR004809">
    <property type="entry name" value="Gln_synth_I"/>
</dbReference>
<feature type="binding site" evidence="12">
    <location>
        <position position="338"/>
    </location>
    <ligand>
        <name>L-glutamate</name>
        <dbReference type="ChEBI" id="CHEBI:29985"/>
    </ligand>
</feature>
<feature type="binding site" evidence="12">
    <location>
        <position position="301"/>
    </location>
    <ligand>
        <name>L-glutamate</name>
        <dbReference type="ChEBI" id="CHEBI:29985"/>
    </ligand>
</feature>
<dbReference type="InterPro" id="IPR008147">
    <property type="entry name" value="Gln_synt_N"/>
</dbReference>
<dbReference type="InterPro" id="IPR014746">
    <property type="entry name" value="Gln_synth/guanido_kin_cat_dom"/>
</dbReference>
<dbReference type="RefSeq" id="WP_286136250.1">
    <property type="nucleotide sequence ID" value="NZ_BRPL01000002.1"/>
</dbReference>
<dbReference type="PROSITE" id="PS00181">
    <property type="entry name" value="GLNA_ATP"/>
    <property type="match status" value="1"/>
</dbReference>
<feature type="binding site" evidence="13">
    <location>
        <begin position="202"/>
        <end position="204"/>
    </location>
    <ligand>
        <name>ATP</name>
        <dbReference type="ChEBI" id="CHEBI:30616"/>
    </ligand>
</feature>
<dbReference type="SUPFAM" id="SSF54368">
    <property type="entry name" value="Glutamine synthetase, N-terminal domain"/>
    <property type="match status" value="1"/>
</dbReference>
<dbReference type="PROSITE" id="PS00180">
    <property type="entry name" value="GLNA_1"/>
    <property type="match status" value="1"/>
</dbReference>
<dbReference type="InterPro" id="IPR008146">
    <property type="entry name" value="Gln_synth_cat_dom"/>
</dbReference>
<evidence type="ECO:0000256" key="2">
    <source>
        <dbReference type="ARBA" id="ARBA00009897"/>
    </source>
</evidence>
<accession>A0A9W6ESH5</accession>
<dbReference type="SUPFAM" id="SSF55931">
    <property type="entry name" value="Glutamine synthetase/guanido kinase"/>
    <property type="match status" value="1"/>
</dbReference>
<feature type="modified residue" description="O-AMP-tyrosine" evidence="15">
    <location>
        <position position="376"/>
    </location>
</feature>
<dbReference type="Pfam" id="PF03951">
    <property type="entry name" value="Gln-synt_N"/>
    <property type="match status" value="1"/>
</dbReference>
<proteinExistence type="inferred from homology"/>
<dbReference type="GO" id="GO:0005524">
    <property type="term" value="F:ATP binding"/>
    <property type="evidence" value="ECO:0007669"/>
    <property type="project" value="UniProtKB-KW"/>
</dbReference>
<reference evidence="21" key="1">
    <citation type="submission" date="2022-07" db="EMBL/GenBank/DDBJ databases">
        <authorList>
            <person name="Kouya T."/>
            <person name="Ishiyama Y."/>
        </authorList>
    </citation>
    <scope>NUCLEOTIDE SEQUENCE</scope>
    <source>
        <strain evidence="21">WR16-4</strain>
    </source>
</reference>
<comment type="catalytic activity">
    <reaction evidence="11 18">
        <text>L-glutamate + NH4(+) + ATP = L-glutamine + ADP + phosphate + H(+)</text>
        <dbReference type="Rhea" id="RHEA:16169"/>
        <dbReference type="ChEBI" id="CHEBI:15378"/>
        <dbReference type="ChEBI" id="CHEBI:28938"/>
        <dbReference type="ChEBI" id="CHEBI:29985"/>
        <dbReference type="ChEBI" id="CHEBI:30616"/>
        <dbReference type="ChEBI" id="CHEBI:43474"/>
        <dbReference type="ChEBI" id="CHEBI:58359"/>
        <dbReference type="ChEBI" id="CHEBI:456216"/>
        <dbReference type="EC" id="6.3.1.2"/>
    </reaction>
</comment>
<dbReference type="GO" id="GO:0046872">
    <property type="term" value="F:metal ion binding"/>
    <property type="evidence" value="ECO:0007669"/>
    <property type="project" value="UniProtKB-KW"/>
</dbReference>
<feature type="binding site" evidence="14">
    <location>
        <position position="135"/>
    </location>
    <ligand>
        <name>Mg(2+)</name>
        <dbReference type="ChEBI" id="CHEBI:18420"/>
        <label>2</label>
    </ligand>
</feature>
<dbReference type="SMART" id="SM01230">
    <property type="entry name" value="Gln-synt_C"/>
    <property type="match status" value="1"/>
</dbReference>
<organism evidence="21 22">
    <name type="scientific">Philodulcilactobacillus myokoensis</name>
    <dbReference type="NCBI Taxonomy" id="2929573"/>
    <lineage>
        <taxon>Bacteria</taxon>
        <taxon>Bacillati</taxon>
        <taxon>Bacillota</taxon>
        <taxon>Bacilli</taxon>
        <taxon>Lactobacillales</taxon>
        <taxon>Lactobacillaceae</taxon>
        <taxon>Philodulcilactobacillus</taxon>
    </lineage>
</organism>
<keyword evidence="8 13" id="KW-0547">Nucleotide-binding</keyword>
<evidence type="ECO:0000256" key="4">
    <source>
        <dbReference type="ARBA" id="ARBA00021364"/>
    </source>
</evidence>
<evidence type="ECO:0000313" key="21">
    <source>
        <dbReference type="EMBL" id="GLB46790.1"/>
    </source>
</evidence>
<keyword evidence="15" id="KW-0597">Phosphoprotein</keyword>
<dbReference type="PANTHER" id="PTHR43785">
    <property type="entry name" value="GAMMA-GLUTAMYLPUTRESCINE SYNTHETASE"/>
    <property type="match status" value="1"/>
</dbReference>